<sequence>MKRISIGSWTIEEDVDKTKEFYDKYYLITEGCDCDFCANYVLACDSFPLKVKDLFKSLGIDPRKEGEVSEYMENIDGTHLYGAFYHIVGKIVDGPKLWVPTKVGSEVSTPNFVEHNGVEIGFSEDLALVPKGFPIPTIQFEIQMNVPWLLS</sequence>
<organism evidence="1 2">
    <name type="scientific">Bacillus salitolerans</name>
    <dbReference type="NCBI Taxonomy" id="1437434"/>
    <lineage>
        <taxon>Bacteria</taxon>
        <taxon>Bacillati</taxon>
        <taxon>Bacillota</taxon>
        <taxon>Bacilli</taxon>
        <taxon>Bacillales</taxon>
        <taxon>Bacillaceae</taxon>
        <taxon>Bacillus</taxon>
    </lineage>
</organism>
<proteinExistence type="predicted"/>
<gene>
    <name evidence="1" type="ORF">ACFSCX_19035</name>
</gene>
<protein>
    <submittedName>
        <fullName evidence="1">Uncharacterized protein</fullName>
    </submittedName>
</protein>
<dbReference type="Proteomes" id="UP001597214">
    <property type="component" value="Unassembled WGS sequence"/>
</dbReference>
<keyword evidence="2" id="KW-1185">Reference proteome</keyword>
<dbReference type="RefSeq" id="WP_377929835.1">
    <property type="nucleotide sequence ID" value="NZ_JBHUEM010000046.1"/>
</dbReference>
<evidence type="ECO:0000313" key="2">
    <source>
        <dbReference type="Proteomes" id="UP001597214"/>
    </source>
</evidence>
<reference evidence="2" key="1">
    <citation type="journal article" date="2019" name="Int. J. Syst. Evol. Microbiol.">
        <title>The Global Catalogue of Microorganisms (GCM) 10K type strain sequencing project: providing services to taxonomists for standard genome sequencing and annotation.</title>
        <authorList>
            <consortium name="The Broad Institute Genomics Platform"/>
            <consortium name="The Broad Institute Genome Sequencing Center for Infectious Disease"/>
            <person name="Wu L."/>
            <person name="Ma J."/>
        </authorList>
    </citation>
    <scope>NUCLEOTIDE SEQUENCE [LARGE SCALE GENOMIC DNA]</scope>
    <source>
        <strain evidence="2">CCUG 49339</strain>
    </source>
</reference>
<evidence type="ECO:0000313" key="1">
    <source>
        <dbReference type="EMBL" id="MFD1738621.1"/>
    </source>
</evidence>
<dbReference type="EMBL" id="JBHUEM010000046">
    <property type="protein sequence ID" value="MFD1738621.1"/>
    <property type="molecule type" value="Genomic_DNA"/>
</dbReference>
<accession>A0ABW4LUR7</accession>
<comment type="caution">
    <text evidence="1">The sequence shown here is derived from an EMBL/GenBank/DDBJ whole genome shotgun (WGS) entry which is preliminary data.</text>
</comment>
<name>A0ABW4LUR7_9BACI</name>